<proteinExistence type="predicted"/>
<feature type="non-terminal residue" evidence="2">
    <location>
        <position position="52"/>
    </location>
</feature>
<name>A0A3N2PWR7_SODAK</name>
<dbReference type="Proteomes" id="UP000272025">
    <property type="component" value="Unassembled WGS sequence"/>
</dbReference>
<dbReference type="EMBL" id="ML119055">
    <property type="protein sequence ID" value="ROT38846.1"/>
    <property type="molecule type" value="Genomic_DNA"/>
</dbReference>
<evidence type="ECO:0000256" key="1">
    <source>
        <dbReference type="SAM" id="MobiDB-lite"/>
    </source>
</evidence>
<gene>
    <name evidence="2" type="ORF">SODALDRAFT_333475</name>
</gene>
<feature type="region of interest" description="Disordered" evidence="1">
    <location>
        <begin position="29"/>
        <end position="52"/>
    </location>
</feature>
<protein>
    <submittedName>
        <fullName evidence="2">Uncharacterized protein</fullName>
    </submittedName>
</protein>
<dbReference type="GeneID" id="39580460"/>
<accession>A0A3N2PWR7</accession>
<keyword evidence="3" id="KW-1185">Reference proteome</keyword>
<dbReference type="AlphaFoldDB" id="A0A3N2PWR7"/>
<sequence>MPNLINQCIRHITVATEYYDSDDLIPRDSPRMASFQPLARSPKSPLHEPPSI</sequence>
<evidence type="ECO:0000313" key="2">
    <source>
        <dbReference type="EMBL" id="ROT38846.1"/>
    </source>
</evidence>
<dbReference type="RefSeq" id="XP_028466652.1">
    <property type="nucleotide sequence ID" value="XM_028611982.1"/>
</dbReference>
<reference evidence="2 3" key="1">
    <citation type="journal article" date="2018" name="Mol. Ecol.">
        <title>The obligate alkalophilic soda-lake fungus Sodiomyces alkalinus has shifted to a protein diet.</title>
        <authorList>
            <person name="Grum-Grzhimaylo A.A."/>
            <person name="Falkoski D.L."/>
            <person name="van den Heuvel J."/>
            <person name="Valero-Jimenez C.A."/>
            <person name="Min B."/>
            <person name="Choi I.G."/>
            <person name="Lipzen A."/>
            <person name="Daum C.G."/>
            <person name="Aanen D.K."/>
            <person name="Tsang A."/>
            <person name="Henrissat B."/>
            <person name="Bilanenko E.N."/>
            <person name="de Vries R.P."/>
            <person name="van Kan J.A.L."/>
            <person name="Grigoriev I.V."/>
            <person name="Debets A.J.M."/>
        </authorList>
    </citation>
    <scope>NUCLEOTIDE SEQUENCE [LARGE SCALE GENOMIC DNA]</scope>
    <source>
        <strain evidence="2 3">F11</strain>
    </source>
</reference>
<organism evidence="2 3">
    <name type="scientific">Sodiomyces alkalinus (strain CBS 110278 / VKM F-3762 / F11)</name>
    <name type="common">Alkaliphilic filamentous fungus</name>
    <dbReference type="NCBI Taxonomy" id="1314773"/>
    <lineage>
        <taxon>Eukaryota</taxon>
        <taxon>Fungi</taxon>
        <taxon>Dikarya</taxon>
        <taxon>Ascomycota</taxon>
        <taxon>Pezizomycotina</taxon>
        <taxon>Sordariomycetes</taxon>
        <taxon>Hypocreomycetidae</taxon>
        <taxon>Glomerellales</taxon>
        <taxon>Plectosphaerellaceae</taxon>
        <taxon>Sodiomyces</taxon>
    </lineage>
</organism>
<evidence type="ECO:0000313" key="3">
    <source>
        <dbReference type="Proteomes" id="UP000272025"/>
    </source>
</evidence>